<dbReference type="InterPro" id="IPR013655">
    <property type="entry name" value="PAS_fold_3"/>
</dbReference>
<dbReference type="RefSeq" id="WP_188480448.1">
    <property type="nucleotide sequence ID" value="NZ_BMFC01000001.1"/>
</dbReference>
<protein>
    <recommendedName>
        <fullName evidence="9">PAS domain S-box protein</fullName>
    </recommendedName>
</protein>
<dbReference type="InterPro" id="IPR000700">
    <property type="entry name" value="PAS-assoc_C"/>
</dbReference>
<evidence type="ECO:0000313" key="7">
    <source>
        <dbReference type="EMBL" id="GGB92079.1"/>
    </source>
</evidence>
<name>A0ABQ1KAJ9_9RHOB</name>
<sequence length="429" mass="46115">MLDTTSHSTLDEGAVALLSMVERTQAVIHFTVDGTILHANANFLAALEYTADAVVGNHHRMFVDAEYARSSAYAKFWQDLKSGKTFTDQFPRRTRTGRTIWIQATYAPVFDDHGVVERVVKVASDITARQEAIHDLAEGLDHLRRGNLTHRIRVSDLPDLAILGTAFNRTTEDWNALLGRVSVVTGSVQHIERNLSASSEELSSRSASQASALSETAQALNQLDTTVRSAVEEAQSADKIAKETRGKAEGNTKLVEDMMKAMMLIQTSSGRISKIVNTIESIAVQTNLLALNAAIEAARAGNAGRGFAVVATEVRQLALRSSDSAREIGGLIAESETHVASGVTLVNRAGSDLSGFFEGIERLSSTVGRIADSITTQSVALSQINEAVGHMESMTVENAQMATETTSACKYLSEASNALATEVSTFQIS</sequence>
<evidence type="ECO:0000256" key="2">
    <source>
        <dbReference type="ARBA" id="ARBA00029447"/>
    </source>
</evidence>
<dbReference type="InterPro" id="IPR001610">
    <property type="entry name" value="PAC"/>
</dbReference>
<dbReference type="PRINTS" id="PR00260">
    <property type="entry name" value="CHEMTRNSDUCR"/>
</dbReference>
<proteinExistence type="inferred from homology"/>
<comment type="similarity">
    <text evidence="2">Belongs to the methyl-accepting chemotaxis (MCP) protein family.</text>
</comment>
<dbReference type="PROSITE" id="PS50885">
    <property type="entry name" value="HAMP"/>
    <property type="match status" value="1"/>
</dbReference>
<dbReference type="EMBL" id="BMFC01000001">
    <property type="protein sequence ID" value="GGB92079.1"/>
    <property type="molecule type" value="Genomic_DNA"/>
</dbReference>
<dbReference type="PROSITE" id="PS50113">
    <property type="entry name" value="PAC"/>
    <property type="match status" value="1"/>
</dbReference>
<dbReference type="SMART" id="SM00086">
    <property type="entry name" value="PAC"/>
    <property type="match status" value="1"/>
</dbReference>
<dbReference type="Proteomes" id="UP000645462">
    <property type="component" value="Unassembled WGS sequence"/>
</dbReference>
<dbReference type="InterPro" id="IPR035965">
    <property type="entry name" value="PAS-like_dom_sf"/>
</dbReference>
<keyword evidence="1" id="KW-0145">Chemotaxis</keyword>
<feature type="domain" description="Methyl-accepting transducer" evidence="4">
    <location>
        <begin position="184"/>
        <end position="413"/>
    </location>
</feature>
<dbReference type="PANTHER" id="PTHR43531:SF11">
    <property type="entry name" value="METHYL-ACCEPTING CHEMOTAXIS PROTEIN 3"/>
    <property type="match status" value="1"/>
</dbReference>
<evidence type="ECO:0008006" key="9">
    <source>
        <dbReference type="Google" id="ProtNLM"/>
    </source>
</evidence>
<accession>A0ABQ1KAJ9</accession>
<evidence type="ECO:0000259" key="4">
    <source>
        <dbReference type="PROSITE" id="PS50111"/>
    </source>
</evidence>
<dbReference type="InterPro" id="IPR004090">
    <property type="entry name" value="Chemotax_Me-accpt_rcpt"/>
</dbReference>
<comment type="caution">
    <text evidence="7">The sequence shown here is derived from an EMBL/GenBank/DDBJ whole genome shotgun (WGS) entry which is preliminary data.</text>
</comment>
<dbReference type="CDD" id="cd00130">
    <property type="entry name" value="PAS"/>
    <property type="match status" value="1"/>
</dbReference>
<dbReference type="Pfam" id="PF00015">
    <property type="entry name" value="MCPsignal"/>
    <property type="match status" value="1"/>
</dbReference>
<dbReference type="Gene3D" id="1.10.287.950">
    <property type="entry name" value="Methyl-accepting chemotaxis protein"/>
    <property type="match status" value="1"/>
</dbReference>
<evidence type="ECO:0000256" key="1">
    <source>
        <dbReference type="ARBA" id="ARBA00022500"/>
    </source>
</evidence>
<dbReference type="Pfam" id="PF08447">
    <property type="entry name" value="PAS_3"/>
    <property type="match status" value="1"/>
</dbReference>
<evidence type="ECO:0000313" key="8">
    <source>
        <dbReference type="Proteomes" id="UP000645462"/>
    </source>
</evidence>
<dbReference type="NCBIfam" id="TIGR00229">
    <property type="entry name" value="sensory_box"/>
    <property type="match status" value="1"/>
</dbReference>
<dbReference type="SUPFAM" id="SSF58104">
    <property type="entry name" value="Methyl-accepting chemotaxis protein (MCP) signaling domain"/>
    <property type="match status" value="1"/>
</dbReference>
<dbReference type="InterPro" id="IPR051310">
    <property type="entry name" value="MCP_chemotaxis"/>
</dbReference>
<keyword evidence="8" id="KW-1185">Reference proteome</keyword>
<dbReference type="PROSITE" id="PS50111">
    <property type="entry name" value="CHEMOTAXIS_TRANSDUC_2"/>
    <property type="match status" value="1"/>
</dbReference>
<feature type="domain" description="HAMP" evidence="6">
    <location>
        <begin position="127"/>
        <end position="179"/>
    </location>
</feature>
<dbReference type="SUPFAM" id="SSF55785">
    <property type="entry name" value="PYP-like sensor domain (PAS domain)"/>
    <property type="match status" value="1"/>
</dbReference>
<dbReference type="InterPro" id="IPR004089">
    <property type="entry name" value="MCPsignal_dom"/>
</dbReference>
<keyword evidence="3" id="KW-0807">Transducer</keyword>
<evidence type="ECO:0000259" key="6">
    <source>
        <dbReference type="PROSITE" id="PS50885"/>
    </source>
</evidence>
<dbReference type="InterPro" id="IPR000014">
    <property type="entry name" value="PAS"/>
</dbReference>
<feature type="domain" description="PAC" evidence="5">
    <location>
        <begin position="84"/>
        <end position="138"/>
    </location>
</feature>
<gene>
    <name evidence="7" type="ORF">GCM10011363_05830</name>
</gene>
<dbReference type="InterPro" id="IPR003660">
    <property type="entry name" value="HAMP_dom"/>
</dbReference>
<reference evidence="8" key="1">
    <citation type="journal article" date="2019" name="Int. J. Syst. Evol. Microbiol.">
        <title>The Global Catalogue of Microorganisms (GCM) 10K type strain sequencing project: providing services to taxonomists for standard genome sequencing and annotation.</title>
        <authorList>
            <consortium name="The Broad Institute Genomics Platform"/>
            <consortium name="The Broad Institute Genome Sequencing Center for Infectious Disease"/>
            <person name="Wu L."/>
            <person name="Ma J."/>
        </authorList>
    </citation>
    <scope>NUCLEOTIDE SEQUENCE [LARGE SCALE GENOMIC DNA]</scope>
    <source>
        <strain evidence="8">CGMCC 1.12478</strain>
    </source>
</reference>
<dbReference type="Gene3D" id="3.30.450.20">
    <property type="entry name" value="PAS domain"/>
    <property type="match status" value="1"/>
</dbReference>
<evidence type="ECO:0000259" key="5">
    <source>
        <dbReference type="PROSITE" id="PS50113"/>
    </source>
</evidence>
<dbReference type="SMART" id="SM00283">
    <property type="entry name" value="MA"/>
    <property type="match status" value="1"/>
</dbReference>
<evidence type="ECO:0000256" key="3">
    <source>
        <dbReference type="PROSITE-ProRule" id="PRU00284"/>
    </source>
</evidence>
<dbReference type="PANTHER" id="PTHR43531">
    <property type="entry name" value="PROTEIN ICFG"/>
    <property type="match status" value="1"/>
</dbReference>
<organism evidence="7 8">
    <name type="scientific">Marivita lacus</name>
    <dbReference type="NCBI Taxonomy" id="1323742"/>
    <lineage>
        <taxon>Bacteria</taxon>
        <taxon>Pseudomonadati</taxon>
        <taxon>Pseudomonadota</taxon>
        <taxon>Alphaproteobacteria</taxon>
        <taxon>Rhodobacterales</taxon>
        <taxon>Roseobacteraceae</taxon>
        <taxon>Marivita</taxon>
    </lineage>
</organism>